<proteinExistence type="predicted"/>
<dbReference type="GeneID" id="87881179"/>
<name>A0AAJ0GWY4_9PEZI</name>
<dbReference type="RefSeq" id="XP_062723384.1">
    <property type="nucleotide sequence ID" value="XM_062862350.1"/>
</dbReference>
<reference evidence="3" key="1">
    <citation type="journal article" date="2023" name="Mol. Phylogenet. Evol.">
        <title>Genome-scale phylogeny and comparative genomics of the fungal order Sordariales.</title>
        <authorList>
            <person name="Hensen N."/>
            <person name="Bonometti L."/>
            <person name="Westerberg I."/>
            <person name="Brannstrom I.O."/>
            <person name="Guillou S."/>
            <person name="Cros-Aarteil S."/>
            <person name="Calhoun S."/>
            <person name="Haridas S."/>
            <person name="Kuo A."/>
            <person name="Mondo S."/>
            <person name="Pangilinan J."/>
            <person name="Riley R."/>
            <person name="LaButti K."/>
            <person name="Andreopoulos B."/>
            <person name="Lipzen A."/>
            <person name="Chen C."/>
            <person name="Yan M."/>
            <person name="Daum C."/>
            <person name="Ng V."/>
            <person name="Clum A."/>
            <person name="Steindorff A."/>
            <person name="Ohm R.A."/>
            <person name="Martin F."/>
            <person name="Silar P."/>
            <person name="Natvig D.O."/>
            <person name="Lalanne C."/>
            <person name="Gautier V."/>
            <person name="Ament-Velasquez S.L."/>
            <person name="Kruys A."/>
            <person name="Hutchinson M.I."/>
            <person name="Powell A.J."/>
            <person name="Barry K."/>
            <person name="Miller A.N."/>
            <person name="Grigoriev I.V."/>
            <person name="Debuchy R."/>
            <person name="Gladieux P."/>
            <person name="Hiltunen Thoren M."/>
            <person name="Johannesson H."/>
        </authorList>
    </citation>
    <scope>NUCLEOTIDE SEQUENCE</scope>
    <source>
        <strain evidence="3">CBS 333.67</strain>
    </source>
</reference>
<feature type="region of interest" description="Disordered" evidence="1">
    <location>
        <begin position="96"/>
        <end position="157"/>
    </location>
</feature>
<keyword evidence="2" id="KW-0812">Transmembrane</keyword>
<dbReference type="EMBL" id="JAUDZG010000003">
    <property type="protein sequence ID" value="KAK3307604.1"/>
    <property type="molecule type" value="Genomic_DNA"/>
</dbReference>
<sequence>MLSSTSPSSSPPREKRRYAPLKPSPLNPNTYYFDSARHGGSAGRTKPTRRSKLHQPHPARFPQRYAVLLSESPTQRLLRQKALAAWRHHHVSSMPASAASVGRSQRGAHSSVPPAGTYKSSNGPAQERPPHGGARAAEICPDERKDDDDGGEGGVGLLTVNAAGQREGILCISCPDLEREGGEGERVTGAIRKRGRYPGRAVDASGIAVRRVFAVVAVFIGLGLVHGLVTAFGGAAVGGRPPAAGD</sequence>
<feature type="compositionally biased region" description="Basic residues" evidence="1">
    <location>
        <begin position="46"/>
        <end position="57"/>
    </location>
</feature>
<feature type="transmembrane region" description="Helical" evidence="2">
    <location>
        <begin position="212"/>
        <end position="237"/>
    </location>
</feature>
<evidence type="ECO:0000313" key="3">
    <source>
        <dbReference type="EMBL" id="KAK3307604.1"/>
    </source>
</evidence>
<protein>
    <submittedName>
        <fullName evidence="3">Uncharacterized protein</fullName>
    </submittedName>
</protein>
<keyword evidence="2" id="KW-0472">Membrane</keyword>
<dbReference type="AlphaFoldDB" id="A0AAJ0GWY4"/>
<dbReference type="Proteomes" id="UP001273166">
    <property type="component" value="Unassembled WGS sequence"/>
</dbReference>
<keyword evidence="2" id="KW-1133">Transmembrane helix</keyword>
<gene>
    <name evidence="3" type="ORF">B0T15DRAFT_183822</name>
</gene>
<evidence type="ECO:0000313" key="4">
    <source>
        <dbReference type="Proteomes" id="UP001273166"/>
    </source>
</evidence>
<comment type="caution">
    <text evidence="3">The sequence shown here is derived from an EMBL/GenBank/DDBJ whole genome shotgun (WGS) entry which is preliminary data.</text>
</comment>
<accession>A0AAJ0GWY4</accession>
<feature type="region of interest" description="Disordered" evidence="1">
    <location>
        <begin position="1"/>
        <end position="64"/>
    </location>
</feature>
<organism evidence="3 4">
    <name type="scientific">Chaetomium strumarium</name>
    <dbReference type="NCBI Taxonomy" id="1170767"/>
    <lineage>
        <taxon>Eukaryota</taxon>
        <taxon>Fungi</taxon>
        <taxon>Dikarya</taxon>
        <taxon>Ascomycota</taxon>
        <taxon>Pezizomycotina</taxon>
        <taxon>Sordariomycetes</taxon>
        <taxon>Sordariomycetidae</taxon>
        <taxon>Sordariales</taxon>
        <taxon>Chaetomiaceae</taxon>
        <taxon>Chaetomium</taxon>
    </lineage>
</organism>
<keyword evidence="4" id="KW-1185">Reference proteome</keyword>
<evidence type="ECO:0000256" key="2">
    <source>
        <dbReference type="SAM" id="Phobius"/>
    </source>
</evidence>
<reference evidence="3" key="2">
    <citation type="submission" date="2023-06" db="EMBL/GenBank/DDBJ databases">
        <authorList>
            <consortium name="Lawrence Berkeley National Laboratory"/>
            <person name="Mondo S.J."/>
            <person name="Hensen N."/>
            <person name="Bonometti L."/>
            <person name="Westerberg I."/>
            <person name="Brannstrom I.O."/>
            <person name="Guillou S."/>
            <person name="Cros-Aarteil S."/>
            <person name="Calhoun S."/>
            <person name="Haridas S."/>
            <person name="Kuo A."/>
            <person name="Pangilinan J."/>
            <person name="Riley R."/>
            <person name="Labutti K."/>
            <person name="Andreopoulos B."/>
            <person name="Lipzen A."/>
            <person name="Chen C."/>
            <person name="Yanf M."/>
            <person name="Daum C."/>
            <person name="Ng V."/>
            <person name="Clum A."/>
            <person name="Steindorff A."/>
            <person name="Ohm R."/>
            <person name="Martin F."/>
            <person name="Silar P."/>
            <person name="Natvig D."/>
            <person name="Lalanne C."/>
            <person name="Gautier V."/>
            <person name="Ament-Velasquez S.L."/>
            <person name="Kruys A."/>
            <person name="Hutchinson M.I."/>
            <person name="Powell A.J."/>
            <person name="Barry K."/>
            <person name="Miller A.N."/>
            <person name="Grigoriev I.V."/>
            <person name="Debuchy R."/>
            <person name="Gladieux P."/>
            <person name="Thoren M.H."/>
            <person name="Johannesson H."/>
        </authorList>
    </citation>
    <scope>NUCLEOTIDE SEQUENCE</scope>
    <source>
        <strain evidence="3">CBS 333.67</strain>
    </source>
</reference>
<evidence type="ECO:0000256" key="1">
    <source>
        <dbReference type="SAM" id="MobiDB-lite"/>
    </source>
</evidence>